<evidence type="ECO:0000259" key="1">
    <source>
        <dbReference type="Pfam" id="PF00135"/>
    </source>
</evidence>
<evidence type="ECO:0000313" key="3">
    <source>
        <dbReference type="Proteomes" id="UP001218218"/>
    </source>
</evidence>
<dbReference type="PANTHER" id="PTHR11559">
    <property type="entry name" value="CARBOXYLESTERASE"/>
    <property type="match status" value="1"/>
</dbReference>
<protein>
    <submittedName>
        <fullName evidence="2">Sterol esterase</fullName>
    </submittedName>
</protein>
<name>A0AAD7EEY0_9AGAR</name>
<organism evidence="2 3">
    <name type="scientific">Mycena albidolilacea</name>
    <dbReference type="NCBI Taxonomy" id="1033008"/>
    <lineage>
        <taxon>Eukaryota</taxon>
        <taxon>Fungi</taxon>
        <taxon>Dikarya</taxon>
        <taxon>Basidiomycota</taxon>
        <taxon>Agaricomycotina</taxon>
        <taxon>Agaricomycetes</taxon>
        <taxon>Agaricomycetidae</taxon>
        <taxon>Agaricales</taxon>
        <taxon>Marasmiineae</taxon>
        <taxon>Mycenaceae</taxon>
        <taxon>Mycena</taxon>
    </lineage>
</organism>
<dbReference type="InterPro" id="IPR050309">
    <property type="entry name" value="Type-B_Carboxylest/Lipase"/>
</dbReference>
<feature type="domain" description="Carboxylesterase type B" evidence="1">
    <location>
        <begin position="10"/>
        <end position="87"/>
    </location>
</feature>
<sequence length="416" mass="45362">MSVANFVLHGSVRFTLPKASKALHSVQNATTFSPACSQQALTPPSPIPPFVVPVMSENCQKLNVFVPSSAGFHSKLPVLVWFYGGWVDDKYHSAWGFLGSKEVIDAGITNLRMRTEHIAAFGGDPSRVVSGHGGVSAGAISSALLLLSNKRFDAFMLPGSPVNTGSVREAQPYYDELVAANNCTGSKNALDCLRHIPLDAFKASVDKTPNLFSFSALQNVWHPRIDGDIMVYNPLVSVSKGLYAKIPIMTGDSDYEGTTNDEFLGYLRSKFVSQSSFPKSAPAEVAELLTLYPEDPTHGSPFDTGLANEITPEFKRIAAFQGDFTFTGARRFFLEHASRTQSAWSWLNFINNLDPNDCTRGRTTSGVFWPKWNDPSANGSTSLLTLSDPSVVSITAENFRVDAIKYLFGLLLKEAE</sequence>
<dbReference type="InterPro" id="IPR002018">
    <property type="entry name" value="CarbesteraseB"/>
</dbReference>
<keyword evidence="3" id="KW-1185">Reference proteome</keyword>
<comment type="caution">
    <text evidence="2">The sequence shown here is derived from an EMBL/GenBank/DDBJ whole genome shotgun (WGS) entry which is preliminary data.</text>
</comment>
<reference evidence="2" key="1">
    <citation type="submission" date="2023-03" db="EMBL/GenBank/DDBJ databases">
        <title>Massive genome expansion in bonnet fungi (Mycena s.s.) driven by repeated elements and novel gene families across ecological guilds.</title>
        <authorList>
            <consortium name="Lawrence Berkeley National Laboratory"/>
            <person name="Harder C.B."/>
            <person name="Miyauchi S."/>
            <person name="Viragh M."/>
            <person name="Kuo A."/>
            <person name="Thoen E."/>
            <person name="Andreopoulos B."/>
            <person name="Lu D."/>
            <person name="Skrede I."/>
            <person name="Drula E."/>
            <person name="Henrissat B."/>
            <person name="Morin E."/>
            <person name="Kohler A."/>
            <person name="Barry K."/>
            <person name="LaButti K."/>
            <person name="Morin E."/>
            <person name="Salamov A."/>
            <person name="Lipzen A."/>
            <person name="Mereny Z."/>
            <person name="Hegedus B."/>
            <person name="Baldrian P."/>
            <person name="Stursova M."/>
            <person name="Weitz H."/>
            <person name="Taylor A."/>
            <person name="Grigoriev I.V."/>
            <person name="Nagy L.G."/>
            <person name="Martin F."/>
            <person name="Kauserud H."/>
        </authorList>
    </citation>
    <scope>NUCLEOTIDE SEQUENCE</scope>
    <source>
        <strain evidence="2">CBHHK002</strain>
    </source>
</reference>
<dbReference type="Gene3D" id="3.40.50.1820">
    <property type="entry name" value="alpha/beta hydrolase"/>
    <property type="match status" value="1"/>
</dbReference>
<dbReference type="InterPro" id="IPR029058">
    <property type="entry name" value="AB_hydrolase_fold"/>
</dbReference>
<dbReference type="Proteomes" id="UP001218218">
    <property type="component" value="Unassembled WGS sequence"/>
</dbReference>
<dbReference type="AlphaFoldDB" id="A0AAD7EEY0"/>
<feature type="domain" description="Carboxylesterase type B" evidence="1">
    <location>
        <begin position="111"/>
        <end position="261"/>
    </location>
</feature>
<accession>A0AAD7EEY0</accession>
<dbReference type="SUPFAM" id="SSF53474">
    <property type="entry name" value="alpha/beta-Hydrolases"/>
    <property type="match status" value="1"/>
</dbReference>
<dbReference type="Pfam" id="PF00135">
    <property type="entry name" value="COesterase"/>
    <property type="match status" value="2"/>
</dbReference>
<gene>
    <name evidence="2" type="ORF">DFH08DRAFT_820605</name>
</gene>
<proteinExistence type="predicted"/>
<dbReference type="EMBL" id="JARIHO010000062">
    <property type="protein sequence ID" value="KAJ7315348.1"/>
    <property type="molecule type" value="Genomic_DNA"/>
</dbReference>
<evidence type="ECO:0000313" key="2">
    <source>
        <dbReference type="EMBL" id="KAJ7315348.1"/>
    </source>
</evidence>